<feature type="region of interest" description="Disordered" evidence="1">
    <location>
        <begin position="669"/>
        <end position="852"/>
    </location>
</feature>
<dbReference type="AlphaFoldDB" id="A0AAW1SFZ2"/>
<feature type="compositionally biased region" description="Acidic residues" evidence="1">
    <location>
        <begin position="338"/>
        <end position="349"/>
    </location>
</feature>
<feature type="region of interest" description="Disordered" evidence="1">
    <location>
        <begin position="1"/>
        <end position="176"/>
    </location>
</feature>
<feature type="region of interest" description="Disordered" evidence="1">
    <location>
        <begin position="242"/>
        <end position="330"/>
    </location>
</feature>
<feature type="compositionally biased region" description="Polar residues" evidence="1">
    <location>
        <begin position="799"/>
        <end position="808"/>
    </location>
</feature>
<feature type="compositionally biased region" description="Polar residues" evidence="1">
    <location>
        <begin position="39"/>
        <end position="52"/>
    </location>
</feature>
<feature type="compositionally biased region" description="Low complexity" evidence="1">
    <location>
        <begin position="123"/>
        <end position="142"/>
    </location>
</feature>
<sequence length="852" mass="91561">MSSSTPDDHGLRNATDLPPELLPALRDTVERGEPLDKSQAFQKLTPVAQQEISGYLRDSKEAGVGGKSSLESPRRGRPEDPGKAAPSTSTPVPSSGSVDPPEARAAGGADTESRPSAQDQHEAGPAAPRQRPGAATAQARGPVFTEGSDGTSPYKPPPRAGQRTGNATQDARFQASQRMLQARLLLAAQPSHTGNPWALAEQQEPDQPLTRLPQPSEKQLSLQHQELIAKIAAAQHRMLVQGSMAGSQPFDPRGLLDPLPLGRNPQQDQSPRASPHQSLRGQPHHRVSKAPRRQMRHEAVHGSSSEDAPEMLADGDAEDEPTADQDAEDEVMADGDVEDVEDEPMGDGDVEPRKGVVDPREAKTAGVMDRMAKSTAAGPMHPEAALALLGEANTARGYQPAPDPRTSTARKVQRLVLHPGWLTSPVDILSLYEQLHRGDLDAPLPLLPSLQRIHQPITTRQLTSLNRDELAAVVAPSMASLHYCAAFSRDEHRQTGRNFAAMAVDATCMGIVLSEAMPGAFLQCLSLHLLDHSIKEHNPALAEIIGAANMAEQQQQQVEHLWRAFKENDDSLKEDFKTIKAKLNGVDLVCPFPLHDSNKTALLLELTSELTACLGLQLEGRVHLMRTLVLSILTPFQIGHMTSMSYPYIVAWPEIVQAVGEARVAAAAAAGPPSPPSVQSRNPVSGGALLPPRHMAPRSRVPRPRLQDTASTRVPHSAMPLLRDPAQPTSLPPPLRMSMPTPASEDDMLDTATWPGPSVPASDANPRRASPAANDAGSRQQMAAEPPGPRAPRDPLGSSDPTFETLNMQARDRKEAGDPFGATLRGNAAGHEIRSLQQQQQQQPQEDGPDHS</sequence>
<proteinExistence type="predicted"/>
<dbReference type="EMBL" id="JALJOS010000001">
    <property type="protein sequence ID" value="KAK9844588.1"/>
    <property type="molecule type" value="Genomic_DNA"/>
</dbReference>
<feature type="region of interest" description="Disordered" evidence="1">
    <location>
        <begin position="193"/>
        <end position="221"/>
    </location>
</feature>
<evidence type="ECO:0000256" key="1">
    <source>
        <dbReference type="SAM" id="MobiDB-lite"/>
    </source>
</evidence>
<comment type="caution">
    <text evidence="2">The sequence shown here is derived from an EMBL/GenBank/DDBJ whole genome shotgun (WGS) entry which is preliminary data.</text>
</comment>
<gene>
    <name evidence="2" type="ORF">WJX74_004359</name>
</gene>
<feature type="region of interest" description="Disordered" evidence="1">
    <location>
        <begin position="338"/>
        <end position="357"/>
    </location>
</feature>
<feature type="compositionally biased region" description="Basic and acidic residues" evidence="1">
    <location>
        <begin position="72"/>
        <end position="82"/>
    </location>
</feature>
<name>A0AAW1SFZ2_9CHLO</name>
<keyword evidence="3" id="KW-1185">Reference proteome</keyword>
<feature type="compositionally biased region" description="Low complexity" evidence="1">
    <location>
        <begin position="249"/>
        <end position="263"/>
    </location>
</feature>
<reference evidence="2 3" key="1">
    <citation type="journal article" date="2024" name="Nat. Commun.">
        <title>Phylogenomics reveals the evolutionary origins of lichenization in chlorophyte algae.</title>
        <authorList>
            <person name="Puginier C."/>
            <person name="Libourel C."/>
            <person name="Otte J."/>
            <person name="Skaloud P."/>
            <person name="Haon M."/>
            <person name="Grisel S."/>
            <person name="Petersen M."/>
            <person name="Berrin J.G."/>
            <person name="Delaux P.M."/>
            <person name="Dal Grande F."/>
            <person name="Keller J."/>
        </authorList>
    </citation>
    <scope>NUCLEOTIDE SEQUENCE [LARGE SCALE GENOMIC DNA]</scope>
    <source>
        <strain evidence="2 3">SAG 2145</strain>
    </source>
</reference>
<protein>
    <submittedName>
        <fullName evidence="2">Uncharacterized protein</fullName>
    </submittedName>
</protein>
<feature type="compositionally biased region" description="Basic and acidic residues" evidence="1">
    <location>
        <begin position="27"/>
        <end position="36"/>
    </location>
</feature>
<accession>A0AAW1SFZ2</accession>
<evidence type="ECO:0000313" key="2">
    <source>
        <dbReference type="EMBL" id="KAK9844588.1"/>
    </source>
</evidence>
<feature type="compositionally biased region" description="Low complexity" evidence="1">
    <location>
        <begin position="86"/>
        <end position="100"/>
    </location>
</feature>
<feature type="compositionally biased region" description="Basic residues" evidence="1">
    <location>
        <begin position="282"/>
        <end position="295"/>
    </location>
</feature>
<feature type="compositionally biased region" description="Basic and acidic residues" evidence="1">
    <location>
        <begin position="1"/>
        <end position="11"/>
    </location>
</feature>
<evidence type="ECO:0000313" key="3">
    <source>
        <dbReference type="Proteomes" id="UP001438707"/>
    </source>
</evidence>
<organism evidence="2 3">
    <name type="scientific">Apatococcus lobatus</name>
    <dbReference type="NCBI Taxonomy" id="904363"/>
    <lineage>
        <taxon>Eukaryota</taxon>
        <taxon>Viridiplantae</taxon>
        <taxon>Chlorophyta</taxon>
        <taxon>core chlorophytes</taxon>
        <taxon>Trebouxiophyceae</taxon>
        <taxon>Chlorellales</taxon>
        <taxon>Chlorellaceae</taxon>
        <taxon>Apatococcus</taxon>
    </lineage>
</organism>
<feature type="compositionally biased region" description="Acidic residues" evidence="1">
    <location>
        <begin position="307"/>
        <end position="330"/>
    </location>
</feature>
<feature type="compositionally biased region" description="Polar residues" evidence="1">
    <location>
        <begin position="264"/>
        <end position="280"/>
    </location>
</feature>
<dbReference type="Proteomes" id="UP001438707">
    <property type="component" value="Unassembled WGS sequence"/>
</dbReference>